<gene>
    <name evidence="4" type="ORF">ACRB68_38170</name>
</gene>
<dbReference type="GO" id="GO:0003700">
    <property type="term" value="F:DNA-binding transcription factor activity"/>
    <property type="evidence" value="ECO:0007669"/>
    <property type="project" value="TreeGrafter"/>
</dbReference>
<name>A0A7K0BX31_9ACTN</name>
<accession>A0A7K0BX31</accession>
<evidence type="ECO:0000259" key="3">
    <source>
        <dbReference type="PROSITE" id="PS50977"/>
    </source>
</evidence>
<dbReference type="InterPro" id="IPR009057">
    <property type="entry name" value="Homeodomain-like_sf"/>
</dbReference>
<dbReference type="PANTHER" id="PTHR30055">
    <property type="entry name" value="HTH-TYPE TRANSCRIPTIONAL REGULATOR RUTR"/>
    <property type="match status" value="1"/>
</dbReference>
<proteinExistence type="predicted"/>
<organism evidence="4 5">
    <name type="scientific">Actinomadura macrotermitis</name>
    <dbReference type="NCBI Taxonomy" id="2585200"/>
    <lineage>
        <taxon>Bacteria</taxon>
        <taxon>Bacillati</taxon>
        <taxon>Actinomycetota</taxon>
        <taxon>Actinomycetes</taxon>
        <taxon>Streptosporangiales</taxon>
        <taxon>Thermomonosporaceae</taxon>
        <taxon>Actinomadura</taxon>
    </lineage>
</organism>
<dbReference type="InterPro" id="IPR050109">
    <property type="entry name" value="HTH-type_TetR-like_transc_reg"/>
</dbReference>
<dbReference type="SUPFAM" id="SSF48498">
    <property type="entry name" value="Tetracyclin repressor-like, C-terminal domain"/>
    <property type="match status" value="1"/>
</dbReference>
<evidence type="ECO:0000256" key="2">
    <source>
        <dbReference type="PROSITE-ProRule" id="PRU00335"/>
    </source>
</evidence>
<evidence type="ECO:0000313" key="5">
    <source>
        <dbReference type="Proteomes" id="UP000487268"/>
    </source>
</evidence>
<sequence length="192" mass="21333">MDGDSGQDRILRAALTCFGRDGAAATTLTALRKEAGVSVGSFYHHFQSKEEVVAALFAASLGRYQREFTAELRRHPDPGEAVAAIVAFHVAWCAREREHARFLFTERRPREDDPGAAALAEQNRAFFGEVLAWWRVQRHHGALRPLDLTTAFVLWLGPAQELCRMWLTGQVPEPSAEQVALLGDAARRVLTP</sequence>
<dbReference type="InterPro" id="IPR001647">
    <property type="entry name" value="HTH_TetR"/>
</dbReference>
<dbReference type="InterPro" id="IPR036271">
    <property type="entry name" value="Tet_transcr_reg_TetR-rel_C_sf"/>
</dbReference>
<keyword evidence="5" id="KW-1185">Reference proteome</keyword>
<dbReference type="Pfam" id="PF00440">
    <property type="entry name" value="TetR_N"/>
    <property type="match status" value="1"/>
</dbReference>
<evidence type="ECO:0000313" key="4">
    <source>
        <dbReference type="EMBL" id="MQY05740.1"/>
    </source>
</evidence>
<keyword evidence="1 2" id="KW-0238">DNA-binding</keyword>
<reference evidence="4 5" key="1">
    <citation type="submission" date="2019-10" db="EMBL/GenBank/DDBJ databases">
        <title>Actinomadura rubteroloni sp. nov. and Actinomadura macrotermitis sp. nov., isolated from the gut of fungus growing-termite Macrotermes natalensis.</title>
        <authorList>
            <person name="Benndorf R."/>
            <person name="Martin K."/>
            <person name="Kuefner M."/>
            <person name="De Beer W."/>
            <person name="Kaster A.-K."/>
            <person name="Vollmers J."/>
            <person name="Poulsen M."/>
            <person name="Beemelmanns C."/>
        </authorList>
    </citation>
    <scope>NUCLEOTIDE SEQUENCE [LARGE SCALE GENOMIC DNA]</scope>
    <source>
        <strain evidence="4 5">RB68</strain>
    </source>
</reference>
<dbReference type="SUPFAM" id="SSF46689">
    <property type="entry name" value="Homeodomain-like"/>
    <property type="match status" value="1"/>
</dbReference>
<dbReference type="PRINTS" id="PR00455">
    <property type="entry name" value="HTHTETR"/>
</dbReference>
<evidence type="ECO:0000256" key="1">
    <source>
        <dbReference type="ARBA" id="ARBA00023125"/>
    </source>
</evidence>
<dbReference type="AlphaFoldDB" id="A0A7K0BX31"/>
<dbReference type="RefSeq" id="WP_328594413.1">
    <property type="nucleotide sequence ID" value="NZ_WEGH01000002.1"/>
</dbReference>
<protein>
    <recommendedName>
        <fullName evidence="3">HTH tetR-type domain-containing protein</fullName>
    </recommendedName>
</protein>
<feature type="DNA-binding region" description="H-T-H motif" evidence="2">
    <location>
        <begin position="27"/>
        <end position="46"/>
    </location>
</feature>
<comment type="caution">
    <text evidence="4">The sequence shown here is derived from an EMBL/GenBank/DDBJ whole genome shotgun (WGS) entry which is preliminary data.</text>
</comment>
<feature type="domain" description="HTH tetR-type" evidence="3">
    <location>
        <begin position="4"/>
        <end position="64"/>
    </location>
</feature>
<dbReference type="PROSITE" id="PS50977">
    <property type="entry name" value="HTH_TETR_2"/>
    <property type="match status" value="1"/>
</dbReference>
<dbReference type="PANTHER" id="PTHR30055:SF187">
    <property type="entry name" value="TRANSCRIPTIONAL REGULATORY PROTEIN"/>
    <property type="match status" value="1"/>
</dbReference>
<dbReference type="EMBL" id="WEGH01000002">
    <property type="protein sequence ID" value="MQY05740.1"/>
    <property type="molecule type" value="Genomic_DNA"/>
</dbReference>
<dbReference type="GO" id="GO:0000976">
    <property type="term" value="F:transcription cis-regulatory region binding"/>
    <property type="evidence" value="ECO:0007669"/>
    <property type="project" value="TreeGrafter"/>
</dbReference>
<dbReference type="Proteomes" id="UP000487268">
    <property type="component" value="Unassembled WGS sequence"/>
</dbReference>
<dbReference type="Gene3D" id="1.10.357.10">
    <property type="entry name" value="Tetracycline Repressor, domain 2"/>
    <property type="match status" value="1"/>
</dbReference>